<evidence type="ECO:0000313" key="4">
    <source>
        <dbReference type="Proteomes" id="UP000325517"/>
    </source>
</evidence>
<evidence type="ECO:0000256" key="1">
    <source>
        <dbReference type="SAM" id="SignalP"/>
    </source>
</evidence>
<feature type="domain" description="Intracellular proteinase inhibitor BsuPI" evidence="2">
    <location>
        <begin position="54"/>
        <end position="137"/>
    </location>
</feature>
<evidence type="ECO:0000313" key="3">
    <source>
        <dbReference type="EMBL" id="QFF97524.1"/>
    </source>
</evidence>
<dbReference type="InterPro" id="IPR020481">
    <property type="entry name" value="Intracell_prot_inh_BsuPI"/>
</dbReference>
<keyword evidence="1" id="KW-0732">Signal</keyword>
<gene>
    <name evidence="3" type="ORF">PB01_01130</name>
</gene>
<dbReference type="Gene3D" id="2.60.40.2360">
    <property type="entry name" value="Intracellular proteinase inhibitor BsuPI"/>
    <property type="match status" value="1"/>
</dbReference>
<dbReference type="KEGG" id="psyo:PB01_01130"/>
<dbReference type="InterPro" id="IPR038144">
    <property type="entry name" value="IPI"/>
</dbReference>
<sequence>MRKSKRVTWILLLCTSLLVLASCGTSNVSSTTGSEGKDNNISTRLVLDADGEGSFIIKNESKKEVVLTSSSGQQIEFQLLNEAKETIYTYSANKMFMQGIVENKLQPGEEWIIPLNLQAELAGVPTGTYKLVVWSTTDGLNDLKIETTYKWTGAITTEAPKKLVVEKQEVIYIGQQDLHSIEVENLEGTTEAMQLSEVAVPFFEGLEKGKHIFVEYVVENEQKVIQSAQLGE</sequence>
<proteinExistence type="predicted"/>
<dbReference type="PROSITE" id="PS51257">
    <property type="entry name" value="PROKAR_LIPOPROTEIN"/>
    <property type="match status" value="1"/>
</dbReference>
<dbReference type="RefSeq" id="WP_151698474.1">
    <property type="nucleotide sequence ID" value="NZ_CP031223.1"/>
</dbReference>
<dbReference type="OrthoDB" id="2453194at2"/>
<organism evidence="3 4">
    <name type="scientific">Psychrobacillus glaciei</name>
    <dbReference type="NCBI Taxonomy" id="2283160"/>
    <lineage>
        <taxon>Bacteria</taxon>
        <taxon>Bacillati</taxon>
        <taxon>Bacillota</taxon>
        <taxon>Bacilli</taxon>
        <taxon>Bacillales</taxon>
        <taxon>Bacillaceae</taxon>
        <taxon>Psychrobacillus</taxon>
    </lineage>
</organism>
<feature type="signal peptide" evidence="1">
    <location>
        <begin position="1"/>
        <end position="21"/>
    </location>
</feature>
<dbReference type="Pfam" id="PF12690">
    <property type="entry name" value="BsuPI"/>
    <property type="match status" value="1"/>
</dbReference>
<evidence type="ECO:0000259" key="2">
    <source>
        <dbReference type="Pfam" id="PF12690"/>
    </source>
</evidence>
<reference evidence="3 4" key="1">
    <citation type="submission" date="2018-07" db="EMBL/GenBank/DDBJ databases">
        <title>Complete genome sequence of Psychrobacillus sp. PB01, isolated from iceberg, and comparative genome analysis of Psychrobacillus strains.</title>
        <authorList>
            <person name="Lee P.C."/>
        </authorList>
    </citation>
    <scope>NUCLEOTIDE SEQUENCE [LARGE SCALE GENOMIC DNA]</scope>
    <source>
        <strain evidence="3 4">PB01</strain>
    </source>
</reference>
<accession>A0A5J6SL83</accession>
<feature type="chain" id="PRO_5039072437" description="Intracellular proteinase inhibitor BsuPI domain-containing protein" evidence="1">
    <location>
        <begin position="22"/>
        <end position="232"/>
    </location>
</feature>
<dbReference type="Proteomes" id="UP000325517">
    <property type="component" value="Chromosome"/>
</dbReference>
<dbReference type="AlphaFoldDB" id="A0A5J6SL83"/>
<keyword evidence="4" id="KW-1185">Reference proteome</keyword>
<name>A0A5J6SL83_9BACI</name>
<dbReference type="EMBL" id="CP031223">
    <property type="protein sequence ID" value="QFF97524.1"/>
    <property type="molecule type" value="Genomic_DNA"/>
</dbReference>
<protein>
    <recommendedName>
        <fullName evidence="2">Intracellular proteinase inhibitor BsuPI domain-containing protein</fullName>
    </recommendedName>
</protein>